<dbReference type="GO" id="GO:0005975">
    <property type="term" value="P:carbohydrate metabolic process"/>
    <property type="evidence" value="ECO:0007669"/>
    <property type="project" value="InterPro"/>
</dbReference>
<dbReference type="CDD" id="cd02860">
    <property type="entry name" value="E_set_Pullulanase"/>
    <property type="match status" value="1"/>
</dbReference>
<evidence type="ECO:0000259" key="2">
    <source>
        <dbReference type="SMART" id="SM00642"/>
    </source>
</evidence>
<dbReference type="Pfam" id="PF00128">
    <property type="entry name" value="Alpha-amylase"/>
    <property type="match status" value="1"/>
</dbReference>
<dbReference type="InterPro" id="IPR017853">
    <property type="entry name" value="GH"/>
</dbReference>
<dbReference type="NCBIfam" id="TIGR02104">
    <property type="entry name" value="pulA_typeI"/>
    <property type="match status" value="1"/>
</dbReference>
<dbReference type="InterPro" id="IPR014756">
    <property type="entry name" value="Ig_E-set"/>
</dbReference>
<dbReference type="PANTHER" id="PTHR43002">
    <property type="entry name" value="GLYCOGEN DEBRANCHING ENZYME"/>
    <property type="match status" value="1"/>
</dbReference>
<dbReference type="Pfam" id="PF02922">
    <property type="entry name" value="CBM_48"/>
    <property type="match status" value="1"/>
</dbReference>
<dbReference type="STRING" id="128944.AWM75_05975"/>
<sequence length="658" mass="75275">MREEFLQPVFDLVDTVDPALIRLKTRELMHDPKFDQVYGYAGELGVNYHIETCQFRLWAPTALAVELLIYDDLYGDNYSVYEMLEGEKGTYYYSLDGDWHNTAYMYRLYLPDGATNLSVDPYAKACTANGERGVILDLERAKPQGWYEDRPPAMSHDTDVVIYEASVRDFTAAENSGVIHRGKFLGMTEEGTKSPQGRSTGLDYLVDLGVTHVQWMPLADFATVDELDAGNPENYNWGYDPLHYNIPDGSFATDPKDPMVRLSEMRQMVMALHKKGIRVIMDVVYNHVYQTEKHPFGLTVPGYYFRENSAGELSNGTGVGNDTASQRFMMRRYIVDSVVYWAKEFHIDGFRFDLMGIHDVDTMNAVRRALDEIDPSIFILGEGWHLDTRLDSNEKASMRNAYRTPRVAYFNDKIRDAVKGSDYGNAQDTGFATGKFMTEQQVLTNFAGGYNLSNTEAIIDNPQQMIQYIAAHDNYTLYDKILLSNGGDDENKRHRRQMLATSIILLAQGVPFIHSGQEMYRTKNGIRDSYNSPEWINQIDWSLRDRFATSVDYISQLIRLRLSNRLFNLDTFGEVRAYLKIFKADYQIIGVHLAGHPTSSEEYVLIFNGQDNNVKCWIPEGEWEVIVRDLSFRDGTEKMSNLAEIEALSTLVLKRKIN</sequence>
<dbReference type="Gene3D" id="2.60.40.10">
    <property type="entry name" value="Immunoglobulins"/>
    <property type="match status" value="1"/>
</dbReference>
<dbReference type="OrthoDB" id="9761875at2"/>
<accession>A0A0X8FLL0</accession>
<dbReference type="SUPFAM" id="SSF51445">
    <property type="entry name" value="(Trans)glycosidases"/>
    <property type="match status" value="1"/>
</dbReference>
<reference evidence="4" key="2">
    <citation type="submission" date="2016-01" db="EMBL/GenBank/DDBJ databases">
        <title>Six Aerococcus type strain genome sequencing and assembly using PacBio and Illumina Hiseq.</title>
        <authorList>
            <person name="Carkaci D."/>
            <person name="Dargis R."/>
            <person name="Nielsen X.C."/>
            <person name="Skovgaard O."/>
            <person name="Fuursted K."/>
            <person name="Christensen J.J."/>
        </authorList>
    </citation>
    <scope>NUCLEOTIDE SEQUENCE [LARGE SCALE GENOMIC DNA]</scope>
    <source>
        <strain evidence="4">CCUG42038B</strain>
    </source>
</reference>
<reference evidence="3 4" key="1">
    <citation type="journal article" date="2016" name="Genome Announc.">
        <title>Complete Genome Sequences of Aerococcus christensenii CCUG 28831T, Aerococcus sanguinicola CCUG 43001T, Aerococcus urinae CCUG 36881T, Aerococcus urinaeequi CCUG 28094T, Aerococcus urinaehominis CCUG 42038 BT, and Aerococcus viridans CCUG 4311T.</title>
        <authorList>
            <person name="Carkaci D."/>
            <person name="Dargis R."/>
            <person name="Nielsen X.C."/>
            <person name="Skovgaard O."/>
            <person name="Fuursted K."/>
            <person name="Christensen J.J."/>
        </authorList>
    </citation>
    <scope>NUCLEOTIDE SEQUENCE [LARGE SCALE GENOMIC DNA]</scope>
    <source>
        <strain evidence="3 4">CCUG42038B</strain>
    </source>
</reference>
<dbReference type="InterPro" id="IPR004193">
    <property type="entry name" value="Glyco_hydro_13_N"/>
</dbReference>
<dbReference type="GO" id="GO:0004553">
    <property type="term" value="F:hydrolase activity, hydrolyzing O-glycosyl compounds"/>
    <property type="evidence" value="ECO:0007669"/>
    <property type="project" value="InterPro"/>
</dbReference>
<dbReference type="KEGG" id="auh:AWM75_05975"/>
<dbReference type="RefSeq" id="WP_067979608.1">
    <property type="nucleotide sequence ID" value="NZ_CP014163.1"/>
</dbReference>
<keyword evidence="4" id="KW-1185">Reference proteome</keyword>
<dbReference type="AlphaFoldDB" id="A0A0X8FLL0"/>
<dbReference type="Proteomes" id="UP000062260">
    <property type="component" value="Chromosome"/>
</dbReference>
<gene>
    <name evidence="3" type="ORF">AWM75_05975</name>
</gene>
<dbReference type="Gene3D" id="3.20.20.80">
    <property type="entry name" value="Glycosidases"/>
    <property type="match status" value="1"/>
</dbReference>
<dbReference type="InterPro" id="IPR013783">
    <property type="entry name" value="Ig-like_fold"/>
</dbReference>
<organism evidence="3 4">
    <name type="scientific">Aerococcus urinaehominis</name>
    <dbReference type="NCBI Taxonomy" id="128944"/>
    <lineage>
        <taxon>Bacteria</taxon>
        <taxon>Bacillati</taxon>
        <taxon>Bacillota</taxon>
        <taxon>Bacilli</taxon>
        <taxon>Lactobacillales</taxon>
        <taxon>Aerococcaceae</taxon>
        <taxon>Aerococcus</taxon>
    </lineage>
</organism>
<protein>
    <submittedName>
        <fullName evidence="3">Pullulanase</fullName>
    </submittedName>
</protein>
<evidence type="ECO:0000313" key="4">
    <source>
        <dbReference type="Proteomes" id="UP000062260"/>
    </source>
</evidence>
<proteinExistence type="inferred from homology"/>
<dbReference type="SMART" id="SM00642">
    <property type="entry name" value="Aamy"/>
    <property type="match status" value="1"/>
</dbReference>
<comment type="similarity">
    <text evidence="1">Belongs to the glycosyl hydrolase 13 family.</text>
</comment>
<dbReference type="EMBL" id="CP014163">
    <property type="protein sequence ID" value="AMB99572.1"/>
    <property type="molecule type" value="Genomic_DNA"/>
</dbReference>
<name>A0A0X8FLL0_9LACT</name>
<feature type="domain" description="Glycosyl hydrolase family 13 catalytic" evidence="2">
    <location>
        <begin position="164"/>
        <end position="561"/>
    </location>
</feature>
<evidence type="ECO:0000256" key="1">
    <source>
        <dbReference type="ARBA" id="ARBA00008061"/>
    </source>
</evidence>
<dbReference type="InterPro" id="IPR006047">
    <property type="entry name" value="GH13_cat_dom"/>
</dbReference>
<evidence type="ECO:0000313" key="3">
    <source>
        <dbReference type="EMBL" id="AMB99572.1"/>
    </source>
</evidence>
<dbReference type="InterPro" id="IPR013780">
    <property type="entry name" value="Glyco_hydro_b"/>
</dbReference>
<dbReference type="InterPro" id="IPR011840">
    <property type="entry name" value="PulA_typeI"/>
</dbReference>
<dbReference type="CDD" id="cd11341">
    <property type="entry name" value="AmyAc_Pullulanase_LD-like"/>
    <property type="match status" value="1"/>
</dbReference>
<dbReference type="Gene3D" id="2.60.40.1180">
    <property type="entry name" value="Golgi alpha-mannosidase II"/>
    <property type="match status" value="1"/>
</dbReference>
<dbReference type="SUPFAM" id="SSF81296">
    <property type="entry name" value="E set domains"/>
    <property type="match status" value="1"/>
</dbReference>